<organism evidence="4 5">
    <name type="scientific">Rhodococcus erythropolis</name>
    <name type="common">Arthrobacter picolinophilus</name>
    <dbReference type="NCBI Taxonomy" id="1833"/>
    <lineage>
        <taxon>Bacteria</taxon>
        <taxon>Bacillati</taxon>
        <taxon>Actinomycetota</taxon>
        <taxon>Actinomycetes</taxon>
        <taxon>Mycobacteriales</taxon>
        <taxon>Nocardiaceae</taxon>
        <taxon>Rhodococcus</taxon>
        <taxon>Rhodococcus erythropolis group</taxon>
    </lineage>
</organism>
<feature type="domain" description="Transcriptional repressor PaaX-like N-terminal" evidence="1">
    <location>
        <begin position="18"/>
        <end position="86"/>
    </location>
</feature>
<dbReference type="EMBL" id="CP124545">
    <property type="protein sequence ID" value="WMN01735.1"/>
    <property type="molecule type" value="Genomic_DNA"/>
</dbReference>
<dbReference type="Pfam" id="PF08223">
    <property type="entry name" value="PaaX_C"/>
    <property type="match status" value="1"/>
</dbReference>
<dbReference type="Pfam" id="PF20803">
    <property type="entry name" value="PaaX_M"/>
    <property type="match status" value="1"/>
</dbReference>
<reference evidence="4" key="1">
    <citation type="submission" date="2023-08" db="EMBL/GenBank/DDBJ databases">
        <title>Isolation and Characterization of Rhodococcus erythropolis MGMM8.</title>
        <authorList>
            <person name="Diabankana R.G.C."/>
            <person name="Afordoanyi D.M."/>
            <person name="Validov S.Z."/>
        </authorList>
    </citation>
    <scope>NUCLEOTIDE SEQUENCE</scope>
    <source>
        <strain evidence="4">MGMM8</strain>
    </source>
</reference>
<protein>
    <submittedName>
        <fullName evidence="4">PaaX family transcriptional regulator C-terminal domain-containing protein</fullName>
    </submittedName>
</protein>
<feature type="domain" description="Transcriptional repressor PaaX-like C-terminal" evidence="2">
    <location>
        <begin position="193"/>
        <end position="273"/>
    </location>
</feature>
<dbReference type="Pfam" id="PF07848">
    <property type="entry name" value="PaaX"/>
    <property type="match status" value="1"/>
</dbReference>
<name>A0AAX3ZYC2_RHOER</name>
<feature type="domain" description="Transcriptional repressor PaaX-like central Cas2-like" evidence="3">
    <location>
        <begin position="107"/>
        <end position="178"/>
    </location>
</feature>
<evidence type="ECO:0000259" key="1">
    <source>
        <dbReference type="Pfam" id="PF07848"/>
    </source>
</evidence>
<dbReference type="PANTHER" id="PTHR30319">
    <property type="entry name" value="PHENYLACETIC ACID REGULATOR-RELATED TRANSCRIPTIONAL REPRESSOR"/>
    <property type="match status" value="1"/>
</dbReference>
<evidence type="ECO:0000313" key="4">
    <source>
        <dbReference type="EMBL" id="WMN01735.1"/>
    </source>
</evidence>
<dbReference type="Gene3D" id="1.10.10.10">
    <property type="entry name" value="Winged helix-like DNA-binding domain superfamily/Winged helix DNA-binding domain"/>
    <property type="match status" value="1"/>
</dbReference>
<dbReference type="AlphaFoldDB" id="A0AAX3ZYC2"/>
<dbReference type="RefSeq" id="WP_042446506.1">
    <property type="nucleotide sequence ID" value="NZ_CP124545.1"/>
</dbReference>
<dbReference type="InterPro" id="IPR048846">
    <property type="entry name" value="PaaX-like_central"/>
</dbReference>
<evidence type="ECO:0000259" key="2">
    <source>
        <dbReference type="Pfam" id="PF08223"/>
    </source>
</evidence>
<dbReference type="GO" id="GO:0006351">
    <property type="term" value="P:DNA-templated transcription"/>
    <property type="evidence" value="ECO:0007669"/>
    <property type="project" value="InterPro"/>
</dbReference>
<dbReference type="PANTHER" id="PTHR30319:SF1">
    <property type="entry name" value="TRANSCRIPTIONAL REPRESSOR PAAX"/>
    <property type="match status" value="1"/>
</dbReference>
<sequence>MSESKAKPVVAKPGSTASARSALISVLGEFVEPYRKPVRTSALLYALKGLGFGAAASRQAIARVGASGLIEAERDGRETKWSLTEQAHQLFTEGVTRVFPDDASGGRWDGRWLVIIAPIPESHRAVRKKLYAAFRWAGFGNPSPGVWVTPHIDRESEAAAAIESLGLTSNTMSFIGSPASAGIPEGELVQRSWDLDMVGDAYTELLARFDGRVFTSGEEALVAHLELMDALRQTPYMDPRLPEVLLPNWSGLGAVKRLQDLRAEWTPAAHAHWLHVARFD</sequence>
<dbReference type="Gene3D" id="3.30.70.2650">
    <property type="match status" value="1"/>
</dbReference>
<dbReference type="PIRSF" id="PIRSF020623">
    <property type="entry name" value="PaaX"/>
    <property type="match status" value="1"/>
</dbReference>
<evidence type="ECO:0000313" key="5">
    <source>
        <dbReference type="Proteomes" id="UP001230933"/>
    </source>
</evidence>
<dbReference type="InterPro" id="IPR012906">
    <property type="entry name" value="PaaX-like_N"/>
</dbReference>
<dbReference type="Proteomes" id="UP001230933">
    <property type="component" value="Chromosome"/>
</dbReference>
<evidence type="ECO:0000259" key="3">
    <source>
        <dbReference type="Pfam" id="PF20803"/>
    </source>
</evidence>
<dbReference type="InterPro" id="IPR011965">
    <property type="entry name" value="PaaX_trns_reg"/>
</dbReference>
<dbReference type="InterPro" id="IPR036388">
    <property type="entry name" value="WH-like_DNA-bd_sf"/>
</dbReference>
<gene>
    <name evidence="4" type="ORF">QIE55_31000</name>
</gene>
<dbReference type="InterPro" id="IPR013225">
    <property type="entry name" value="PaaX_C"/>
</dbReference>
<proteinExistence type="predicted"/>
<accession>A0AAX3ZYC2</accession>